<evidence type="ECO:0000313" key="2">
    <source>
        <dbReference type="EMBL" id="GAH07237.1"/>
    </source>
</evidence>
<keyword evidence="1" id="KW-0472">Membrane</keyword>
<keyword evidence="1" id="KW-1133">Transmembrane helix</keyword>
<feature type="transmembrane region" description="Helical" evidence="1">
    <location>
        <begin position="16"/>
        <end position="38"/>
    </location>
</feature>
<organism evidence="2">
    <name type="scientific">marine sediment metagenome</name>
    <dbReference type="NCBI Taxonomy" id="412755"/>
    <lineage>
        <taxon>unclassified sequences</taxon>
        <taxon>metagenomes</taxon>
        <taxon>ecological metagenomes</taxon>
    </lineage>
</organism>
<dbReference type="EMBL" id="BART01037398">
    <property type="protein sequence ID" value="GAH07237.1"/>
    <property type="molecule type" value="Genomic_DNA"/>
</dbReference>
<comment type="caution">
    <text evidence="2">The sequence shown here is derived from an EMBL/GenBank/DDBJ whole genome shotgun (WGS) entry which is preliminary data.</text>
</comment>
<gene>
    <name evidence="2" type="ORF">S01H4_62591</name>
</gene>
<proteinExistence type="predicted"/>
<feature type="non-terminal residue" evidence="2">
    <location>
        <position position="154"/>
    </location>
</feature>
<reference evidence="2" key="1">
    <citation type="journal article" date="2014" name="Front. Microbiol.">
        <title>High frequency of phylogenetically diverse reductive dehalogenase-homologous genes in deep subseafloor sedimentary metagenomes.</title>
        <authorList>
            <person name="Kawai M."/>
            <person name="Futagami T."/>
            <person name="Toyoda A."/>
            <person name="Takaki Y."/>
            <person name="Nishi S."/>
            <person name="Hori S."/>
            <person name="Arai W."/>
            <person name="Tsubouchi T."/>
            <person name="Morono Y."/>
            <person name="Uchiyama I."/>
            <person name="Ito T."/>
            <person name="Fujiyama A."/>
            <person name="Inagaki F."/>
            <person name="Takami H."/>
        </authorList>
    </citation>
    <scope>NUCLEOTIDE SEQUENCE</scope>
    <source>
        <strain evidence="2">Expedition CK06-06</strain>
    </source>
</reference>
<name>X1CHW3_9ZZZZ</name>
<dbReference type="AlphaFoldDB" id="X1CHW3"/>
<keyword evidence="1" id="KW-0812">Transmembrane</keyword>
<evidence type="ECO:0000256" key="1">
    <source>
        <dbReference type="SAM" id="Phobius"/>
    </source>
</evidence>
<protein>
    <submittedName>
        <fullName evidence="2">Uncharacterized protein</fullName>
    </submittedName>
</protein>
<accession>X1CHW3</accession>
<sequence length="154" mass="17627">GLFSGGSGVGGTMKSLGWILMIGIPATIFIVGVLWWFYKKKRWNLDVEIKLPRSDGKFIDAEWGKGFYNFKRGNVFIKRRKKKKIPMKPFDVNKYLQGSRILTVVQVGAEEYRPVLNESWMDMQNDKPLLDKEGKPKLDEDGKPIYEEAALLGL</sequence>
<feature type="non-terminal residue" evidence="2">
    <location>
        <position position="1"/>
    </location>
</feature>